<keyword evidence="2" id="KW-1185">Reference proteome</keyword>
<evidence type="ECO:0000313" key="1">
    <source>
        <dbReference type="EMBL" id="GGG09094.1"/>
    </source>
</evidence>
<sequence>MNKERIDELENLLLKSMTILLPRLKVHKEVLMDELYKISHYLKEIYTLTHNQEYIKHSLVHKLFVLYNMLQAESGYLPDSESERSSELIIRVLNEISDVISVEKRYL</sequence>
<name>A0ABQ1W0X4_9BACL</name>
<dbReference type="RefSeq" id="WP_120461604.1">
    <property type="nucleotide sequence ID" value="NZ_BMIW01000027.1"/>
</dbReference>
<gene>
    <name evidence="1" type="ORF">GCM10010913_33620</name>
</gene>
<accession>A0ABQ1W0X4</accession>
<dbReference type="EMBL" id="BMIW01000027">
    <property type="protein sequence ID" value="GGG09094.1"/>
    <property type="molecule type" value="Genomic_DNA"/>
</dbReference>
<proteinExistence type="predicted"/>
<protein>
    <submittedName>
        <fullName evidence="1">Uncharacterized protein</fullName>
    </submittedName>
</protein>
<comment type="caution">
    <text evidence="1">The sequence shown here is derived from an EMBL/GenBank/DDBJ whole genome shotgun (WGS) entry which is preliminary data.</text>
</comment>
<organism evidence="1 2">
    <name type="scientific">Paenibacillus aceti</name>
    <dbReference type="NCBI Taxonomy" id="1820010"/>
    <lineage>
        <taxon>Bacteria</taxon>
        <taxon>Bacillati</taxon>
        <taxon>Bacillota</taxon>
        <taxon>Bacilli</taxon>
        <taxon>Bacillales</taxon>
        <taxon>Paenibacillaceae</taxon>
        <taxon>Paenibacillus</taxon>
    </lineage>
</organism>
<reference evidence="2" key="1">
    <citation type="journal article" date="2019" name="Int. J. Syst. Evol. Microbiol.">
        <title>The Global Catalogue of Microorganisms (GCM) 10K type strain sequencing project: providing services to taxonomists for standard genome sequencing and annotation.</title>
        <authorList>
            <consortium name="The Broad Institute Genomics Platform"/>
            <consortium name="The Broad Institute Genome Sequencing Center for Infectious Disease"/>
            <person name="Wu L."/>
            <person name="Ma J."/>
        </authorList>
    </citation>
    <scope>NUCLEOTIDE SEQUENCE [LARGE SCALE GENOMIC DNA]</scope>
    <source>
        <strain evidence="2">CGMCC 1.15420</strain>
    </source>
</reference>
<dbReference type="Proteomes" id="UP000608420">
    <property type="component" value="Unassembled WGS sequence"/>
</dbReference>
<evidence type="ECO:0000313" key="2">
    <source>
        <dbReference type="Proteomes" id="UP000608420"/>
    </source>
</evidence>